<proteinExistence type="predicted"/>
<feature type="region of interest" description="Disordered" evidence="1">
    <location>
        <begin position="37"/>
        <end position="58"/>
    </location>
</feature>
<organism evidence="2 3">
    <name type="scientific">Paraphaeosphaeria sporulosa</name>
    <dbReference type="NCBI Taxonomy" id="1460663"/>
    <lineage>
        <taxon>Eukaryota</taxon>
        <taxon>Fungi</taxon>
        <taxon>Dikarya</taxon>
        <taxon>Ascomycota</taxon>
        <taxon>Pezizomycotina</taxon>
        <taxon>Dothideomycetes</taxon>
        <taxon>Pleosporomycetidae</taxon>
        <taxon>Pleosporales</taxon>
        <taxon>Massarineae</taxon>
        <taxon>Didymosphaeriaceae</taxon>
        <taxon>Paraphaeosphaeria</taxon>
    </lineage>
</organism>
<keyword evidence="3" id="KW-1185">Reference proteome</keyword>
<evidence type="ECO:0000256" key="1">
    <source>
        <dbReference type="SAM" id="MobiDB-lite"/>
    </source>
</evidence>
<dbReference type="RefSeq" id="XP_018033818.1">
    <property type="nucleotide sequence ID" value="XM_018187616.1"/>
</dbReference>
<protein>
    <submittedName>
        <fullName evidence="2">Uncharacterized protein</fullName>
    </submittedName>
</protein>
<gene>
    <name evidence="2" type="ORF">CC84DRAFT_840709</name>
</gene>
<sequence length="70" mass="7910">METSSRCLETSATTIIPTTIGNNANIHRHHYHYLVSSSDGPMVPKRPKATTMRMRDTRPSNQCIGSFELY</sequence>
<reference evidence="2 3" key="1">
    <citation type="submission" date="2016-05" db="EMBL/GenBank/DDBJ databases">
        <title>Comparative analysis of secretome profiles of manganese(II)-oxidizing ascomycete fungi.</title>
        <authorList>
            <consortium name="DOE Joint Genome Institute"/>
            <person name="Zeiner C.A."/>
            <person name="Purvine S.O."/>
            <person name="Zink E.M."/>
            <person name="Wu S."/>
            <person name="Pasa-Tolic L."/>
            <person name="Chaput D.L."/>
            <person name="Haridas S."/>
            <person name="Grigoriev I.V."/>
            <person name="Santelli C.M."/>
            <person name="Hansel C.M."/>
        </authorList>
    </citation>
    <scope>NUCLEOTIDE SEQUENCE [LARGE SCALE GENOMIC DNA]</scope>
    <source>
        <strain evidence="2 3">AP3s5-JAC2a</strain>
    </source>
</reference>
<evidence type="ECO:0000313" key="3">
    <source>
        <dbReference type="Proteomes" id="UP000077069"/>
    </source>
</evidence>
<dbReference type="EMBL" id="KV441554">
    <property type="protein sequence ID" value="OAG03453.1"/>
    <property type="molecule type" value="Genomic_DNA"/>
</dbReference>
<accession>A0A177C734</accession>
<dbReference type="InParanoid" id="A0A177C734"/>
<name>A0A177C734_9PLEO</name>
<dbReference type="GeneID" id="28771102"/>
<evidence type="ECO:0000313" key="2">
    <source>
        <dbReference type="EMBL" id="OAG03453.1"/>
    </source>
</evidence>
<dbReference type="Proteomes" id="UP000077069">
    <property type="component" value="Unassembled WGS sequence"/>
</dbReference>
<dbReference type="AlphaFoldDB" id="A0A177C734"/>